<dbReference type="InterPro" id="IPR004042">
    <property type="entry name" value="Intein_endonuc_central"/>
</dbReference>
<name>A0ABW3CAL4_9ACTN</name>
<feature type="non-terminal residue" evidence="4">
    <location>
        <position position="1"/>
    </location>
</feature>
<accession>A0ABW3CAL4</accession>
<evidence type="ECO:0000259" key="3">
    <source>
        <dbReference type="PROSITE" id="PS50819"/>
    </source>
</evidence>
<dbReference type="InterPro" id="IPR036844">
    <property type="entry name" value="Hint_dom_sf"/>
</dbReference>
<reference evidence="5" key="1">
    <citation type="journal article" date="2019" name="Int. J. Syst. Evol. Microbiol.">
        <title>The Global Catalogue of Microorganisms (GCM) 10K type strain sequencing project: providing services to taxonomists for standard genome sequencing and annotation.</title>
        <authorList>
            <consortium name="The Broad Institute Genomics Platform"/>
            <consortium name="The Broad Institute Genome Sequencing Center for Infectious Disease"/>
            <person name="Wu L."/>
            <person name="Ma J."/>
        </authorList>
    </citation>
    <scope>NUCLEOTIDE SEQUENCE [LARGE SCALE GENOMIC DNA]</scope>
    <source>
        <strain evidence="5">JCM 31696</strain>
    </source>
</reference>
<dbReference type="Gene3D" id="2.170.16.10">
    <property type="entry name" value="Hedgehog/Intein (Hint) domain"/>
    <property type="match status" value="1"/>
</dbReference>
<organism evidence="4 5">
    <name type="scientific">Actinomadura adrarensis</name>
    <dbReference type="NCBI Taxonomy" id="1819600"/>
    <lineage>
        <taxon>Bacteria</taxon>
        <taxon>Bacillati</taxon>
        <taxon>Actinomycetota</taxon>
        <taxon>Actinomycetes</taxon>
        <taxon>Streptosporangiales</taxon>
        <taxon>Thermomonosporaceae</taxon>
        <taxon>Actinomadura</taxon>
    </lineage>
</organism>
<gene>
    <name evidence="4" type="ORF">ACFQ07_01945</name>
</gene>
<proteinExistence type="predicted"/>
<sequence>SYHKWKQNRNAKRAILESHHGYDCYSFDTEFLTKDGWKLFDDITENDLLATFDKNHKVEYQKYTERFDNLYNGNLYHFTGHHQDTLVTANHRMYVKDYARNQQKDMSDWKFVEAAQLKETYKILNTLSPITKEHKDKKSPIDYMDIKVYLQLMGWFISDGCINFRDGKVKSLYISQSKTSQGMRCALSKYKKSGQLMFNEYIIEKKDYQANDESRYTFPSEVAEALYNDCGHGSYNKRIPNWVFDLTKRKMDFLLKGLLQGDGTKRNLVNDNDTFVYYTTNSLLADDVQKLALLCGYETSKWGPYTNETNFGSVDIYQIHVNMKPKTEKMNMKQNLEKIPVTNYRTVCFSVPNGTLVTRRNGKTALHGNCKHAMHTIRLLNTAEEALETGIIQVHRPDAAMLMDIRNGKWKYEEVMDYFNEKVDYIRNVAYHKTHLPKRPNIKLATQVLLDIREMQWYSKK</sequence>
<evidence type="ECO:0000256" key="1">
    <source>
        <dbReference type="ARBA" id="ARBA00022813"/>
    </source>
</evidence>
<dbReference type="PROSITE" id="PS50817">
    <property type="entry name" value="INTEIN_N_TER"/>
    <property type="match status" value="1"/>
</dbReference>
<dbReference type="EMBL" id="JBHTIR010000210">
    <property type="protein sequence ID" value="MFD0850974.1"/>
    <property type="molecule type" value="Genomic_DNA"/>
</dbReference>
<dbReference type="SUPFAM" id="SSF55608">
    <property type="entry name" value="Homing endonucleases"/>
    <property type="match status" value="1"/>
</dbReference>
<dbReference type="InterPro" id="IPR027434">
    <property type="entry name" value="Homing_endonucl"/>
</dbReference>
<evidence type="ECO:0000313" key="5">
    <source>
        <dbReference type="Proteomes" id="UP001597083"/>
    </source>
</evidence>
<evidence type="ECO:0000313" key="4">
    <source>
        <dbReference type="EMBL" id="MFD0850974.1"/>
    </source>
</evidence>
<dbReference type="InterPro" id="IPR006142">
    <property type="entry name" value="INTEIN"/>
</dbReference>
<dbReference type="SUPFAM" id="SSF51294">
    <property type="entry name" value="Hedgehog/intein (Hint) domain"/>
    <property type="match status" value="1"/>
</dbReference>
<protein>
    <recommendedName>
        <fullName evidence="3">DOD-type homing endonuclease domain-containing protein</fullName>
    </recommendedName>
</protein>
<dbReference type="PRINTS" id="PR00379">
    <property type="entry name" value="INTEIN"/>
</dbReference>
<keyword evidence="5" id="KW-1185">Reference proteome</keyword>
<evidence type="ECO:0000256" key="2">
    <source>
        <dbReference type="ARBA" id="ARBA00023000"/>
    </source>
</evidence>
<dbReference type="PROSITE" id="PS50819">
    <property type="entry name" value="INTEIN_ENDONUCLEASE"/>
    <property type="match status" value="1"/>
</dbReference>
<dbReference type="Proteomes" id="UP001597083">
    <property type="component" value="Unassembled WGS sequence"/>
</dbReference>
<dbReference type="Gene3D" id="3.10.28.10">
    <property type="entry name" value="Homing endonucleases"/>
    <property type="match status" value="1"/>
</dbReference>
<feature type="domain" description="DOD-type homing endonuclease" evidence="3">
    <location>
        <begin position="152"/>
        <end position="297"/>
    </location>
</feature>
<keyword evidence="1" id="KW-0068">Autocatalytic cleavage</keyword>
<keyword evidence="2" id="KW-0651">Protein splicing</keyword>
<comment type="caution">
    <text evidence="4">The sequence shown here is derived from an EMBL/GenBank/DDBJ whole genome shotgun (WGS) entry which is preliminary data.</text>
</comment>
<dbReference type="InterPro" id="IPR006141">
    <property type="entry name" value="Intein_N"/>
</dbReference>